<dbReference type="Gene3D" id="3.40.50.150">
    <property type="entry name" value="Vaccinia Virus protein VP39"/>
    <property type="match status" value="1"/>
</dbReference>
<feature type="transmembrane region" description="Helical" evidence="1">
    <location>
        <begin position="261"/>
        <end position="285"/>
    </location>
</feature>
<dbReference type="PANTHER" id="PTHR43861">
    <property type="entry name" value="TRANS-ACONITATE 2-METHYLTRANSFERASE-RELATED"/>
    <property type="match status" value="1"/>
</dbReference>
<dbReference type="EMBL" id="MEVI01000003">
    <property type="protein sequence ID" value="OGC54915.1"/>
    <property type="molecule type" value="Genomic_DNA"/>
</dbReference>
<name>A0A1F4VCI3_UNCKA</name>
<dbReference type="PANTHER" id="PTHR43861:SF6">
    <property type="entry name" value="METHYLTRANSFERASE TYPE 11"/>
    <property type="match status" value="1"/>
</dbReference>
<gene>
    <name evidence="2" type="ORF">A3A78_02955</name>
</gene>
<dbReference type="Proteomes" id="UP000176504">
    <property type="component" value="Unassembled WGS sequence"/>
</dbReference>
<evidence type="ECO:0000313" key="2">
    <source>
        <dbReference type="EMBL" id="OGC54915.1"/>
    </source>
</evidence>
<comment type="caution">
    <text evidence="2">The sequence shown here is derived from an EMBL/GenBank/DDBJ whole genome shotgun (WGS) entry which is preliminary data.</text>
</comment>
<proteinExistence type="predicted"/>
<evidence type="ECO:0008006" key="4">
    <source>
        <dbReference type="Google" id="ProtNLM"/>
    </source>
</evidence>
<dbReference type="SUPFAM" id="SSF53335">
    <property type="entry name" value="S-adenosyl-L-methionine-dependent methyltransferases"/>
    <property type="match status" value="1"/>
</dbReference>
<evidence type="ECO:0000313" key="3">
    <source>
        <dbReference type="Proteomes" id="UP000176504"/>
    </source>
</evidence>
<reference evidence="2 3" key="1">
    <citation type="journal article" date="2016" name="Nat. Commun.">
        <title>Thousands of microbial genomes shed light on interconnected biogeochemical processes in an aquifer system.</title>
        <authorList>
            <person name="Anantharaman K."/>
            <person name="Brown C.T."/>
            <person name="Hug L.A."/>
            <person name="Sharon I."/>
            <person name="Castelle C.J."/>
            <person name="Probst A.J."/>
            <person name="Thomas B.C."/>
            <person name="Singh A."/>
            <person name="Wilkins M.J."/>
            <person name="Karaoz U."/>
            <person name="Brodie E.L."/>
            <person name="Williams K.H."/>
            <person name="Hubbard S.S."/>
            <person name="Banfield J.F."/>
        </authorList>
    </citation>
    <scope>NUCLEOTIDE SEQUENCE [LARGE SCALE GENOMIC DNA]</scope>
</reference>
<protein>
    <recommendedName>
        <fullName evidence="4">Methyltransferase type 11 domain-containing protein</fullName>
    </recommendedName>
</protein>
<keyword evidence="1" id="KW-1133">Transmembrane helix</keyword>
<accession>A0A1F4VCI3</accession>
<evidence type="ECO:0000256" key="1">
    <source>
        <dbReference type="SAM" id="Phobius"/>
    </source>
</evidence>
<sequence>MEKLDFCPLCGEKGIQEVDDYAGIFKCLDCGYIFDNPRPSPKEIEEFYSKPSQYDLWVLEESARKRMWNRRLKKILSISKGGSLLDIGAGTGEFLNLAKGNFLKVLGTEVSESAIKTAKEKYEIKLTRLRAEEIQEIAEKFDAISLFHVLEHVHYPRDVIKICFMLLKKGGVLVIAVPNDVNSLKFLVKRFLRKFGIRKYGEGKMQFPKVVLDGSIREIHLSHFTTKTLTKVLEKEGFKVTDSSLDPYYAAKGLKLFAKDLYFMFHYVINLLFGVNFYDSIWVAARKE</sequence>
<dbReference type="Pfam" id="PF13489">
    <property type="entry name" value="Methyltransf_23"/>
    <property type="match status" value="1"/>
</dbReference>
<dbReference type="CDD" id="cd02440">
    <property type="entry name" value="AdoMet_MTases"/>
    <property type="match status" value="1"/>
</dbReference>
<dbReference type="InterPro" id="IPR029063">
    <property type="entry name" value="SAM-dependent_MTases_sf"/>
</dbReference>
<dbReference type="AlphaFoldDB" id="A0A1F4VCI3"/>
<organism evidence="2 3">
    <name type="scientific">candidate division WWE3 bacterium RIFCSPLOWO2_01_FULL_41_18</name>
    <dbReference type="NCBI Taxonomy" id="1802625"/>
    <lineage>
        <taxon>Bacteria</taxon>
        <taxon>Katanobacteria</taxon>
    </lineage>
</organism>
<keyword evidence="1" id="KW-0472">Membrane</keyword>
<keyword evidence="1" id="KW-0812">Transmembrane</keyword>